<proteinExistence type="inferred from homology"/>
<evidence type="ECO:0000256" key="5">
    <source>
        <dbReference type="ARBA" id="ARBA00023049"/>
    </source>
</evidence>
<evidence type="ECO:0000259" key="8">
    <source>
        <dbReference type="Pfam" id="PF08439"/>
    </source>
</evidence>
<keyword evidence="3 6" id="KW-0378">Hydrolase</keyword>
<dbReference type="PANTHER" id="PTHR34217">
    <property type="entry name" value="METAL-DEPENDENT CARBOXYPEPTIDASE"/>
    <property type="match status" value="1"/>
</dbReference>
<dbReference type="Proteomes" id="UP000321558">
    <property type="component" value="Unassembled WGS sequence"/>
</dbReference>
<dbReference type="PANTHER" id="PTHR34217:SF1">
    <property type="entry name" value="CARBOXYPEPTIDASE 1"/>
    <property type="match status" value="1"/>
</dbReference>
<dbReference type="AlphaFoldDB" id="A0A511ZDT1"/>
<dbReference type="InterPro" id="IPR034006">
    <property type="entry name" value="M3B_PepF_2"/>
</dbReference>
<dbReference type="InterPro" id="IPR011977">
    <property type="entry name" value="Pept_M3B_clade3"/>
</dbReference>
<sequence>MVQQLQPTWDLDVIFPGQSNSEEFRQFVNEVKRDTAKLTEEVNHLDANGETEAWERILEKLELLTKQSREMGAYISCLSAQDVTDKQAALYVAEAAQVQASSSALTKIIDQKLGAITDANWDILLEQEAIKPLKFILTERRERAREQLSKNEEILIGDLAVDGYHAWNQMYGTIVGNMKIDIAEDGETQSYSVGQASNKLSTPDREQREYVFRQISKAWKENEDLFGQTLNHLAGFRLQTYKHYEWDNVLKEPLEKNRMKEKTLNAMWGAIEKHKPLFVEYLNQKATLLNLDQLSIFDVNAPIQSKVEKKSYDEGAAFIVEQFRGFSPQMADFAQMAFEKRWIEAEDRAGKRPGGFCTSFPASEQTRIFMTYSGTPSNIATLAHELGHGYHQYVMNDVNGLNQGYAMNVAETASTFAEMIVADASVKMAKTDEEKLTLLEDKVSRSIAFFMNIHARFLFEKQFYEERKQGMVSTDRLNELMVEAQKEAYCDNLSEYDPHFWASKLHFHITGVPFYNFPYTFGYLFSQGIYAYAQDYEGNFEEKYTALLRDTGRLTVEELAEKHLQVDLTKPDFWENAIEICEQDVQAFLELAKKLQK</sequence>
<keyword evidence="4 6" id="KW-0862">Zinc</keyword>
<keyword evidence="2 6" id="KW-0479">Metal-binding</keyword>
<dbReference type="Gene3D" id="1.10.1370.20">
    <property type="entry name" value="Oligoendopeptidase f, C-terminal domain"/>
    <property type="match status" value="1"/>
</dbReference>
<gene>
    <name evidence="9" type="ORF">OSO01_03420</name>
</gene>
<dbReference type="InterPro" id="IPR001333">
    <property type="entry name" value="Peptidase_M32_Taq"/>
</dbReference>
<dbReference type="NCBIfam" id="TIGR02290">
    <property type="entry name" value="M3_fam_3"/>
    <property type="match status" value="1"/>
</dbReference>
<keyword evidence="10" id="KW-1185">Reference proteome</keyword>
<name>A0A511ZDT1_9BACI</name>
<dbReference type="InterPro" id="IPR013647">
    <property type="entry name" value="OligopepF_N_dom"/>
</dbReference>
<dbReference type="Pfam" id="PF01432">
    <property type="entry name" value="Peptidase_M3"/>
    <property type="match status" value="1"/>
</dbReference>
<reference evidence="9 10" key="1">
    <citation type="submission" date="2019-07" db="EMBL/GenBank/DDBJ databases">
        <title>Whole genome shotgun sequence of Oceanobacillus sojae NBRC 105379.</title>
        <authorList>
            <person name="Hosoyama A."/>
            <person name="Uohara A."/>
            <person name="Ohji S."/>
            <person name="Ichikawa N."/>
        </authorList>
    </citation>
    <scope>NUCLEOTIDE SEQUENCE [LARGE SCALE GENOMIC DNA]</scope>
    <source>
        <strain evidence="9 10">NBRC 105379</strain>
    </source>
</reference>
<evidence type="ECO:0000259" key="7">
    <source>
        <dbReference type="Pfam" id="PF01432"/>
    </source>
</evidence>
<dbReference type="GO" id="GO:0004181">
    <property type="term" value="F:metallocarboxypeptidase activity"/>
    <property type="evidence" value="ECO:0007669"/>
    <property type="project" value="InterPro"/>
</dbReference>
<evidence type="ECO:0000256" key="6">
    <source>
        <dbReference type="RuleBase" id="RU003435"/>
    </source>
</evidence>
<keyword evidence="1 6" id="KW-0645">Protease</keyword>
<feature type="domain" description="Oligopeptidase F N-terminal" evidence="8">
    <location>
        <begin position="113"/>
        <end position="179"/>
    </location>
</feature>
<comment type="similarity">
    <text evidence="6">Belongs to the peptidase M3 family.</text>
</comment>
<feature type="domain" description="Peptidase M3A/M3B catalytic" evidence="7">
    <location>
        <begin position="201"/>
        <end position="579"/>
    </location>
</feature>
<dbReference type="Pfam" id="PF08439">
    <property type="entry name" value="Peptidase_M3_N"/>
    <property type="match status" value="1"/>
</dbReference>
<organism evidence="9 10">
    <name type="scientific">Oceanobacillus sojae</name>
    <dbReference type="NCBI Taxonomy" id="582851"/>
    <lineage>
        <taxon>Bacteria</taxon>
        <taxon>Bacillati</taxon>
        <taxon>Bacillota</taxon>
        <taxon>Bacilli</taxon>
        <taxon>Bacillales</taxon>
        <taxon>Bacillaceae</taxon>
        <taxon>Oceanobacillus</taxon>
    </lineage>
</organism>
<accession>A0A511ZDT1</accession>
<dbReference type="RefSeq" id="WP_147207991.1">
    <property type="nucleotide sequence ID" value="NZ_BJYM01000001.1"/>
</dbReference>
<dbReference type="GO" id="GO:0006508">
    <property type="term" value="P:proteolysis"/>
    <property type="evidence" value="ECO:0007669"/>
    <property type="project" value="UniProtKB-KW"/>
</dbReference>
<dbReference type="GO" id="GO:0046872">
    <property type="term" value="F:metal ion binding"/>
    <property type="evidence" value="ECO:0007669"/>
    <property type="project" value="UniProtKB-UniRule"/>
</dbReference>
<dbReference type="SUPFAM" id="SSF55486">
    <property type="entry name" value="Metalloproteases ('zincins'), catalytic domain"/>
    <property type="match status" value="1"/>
</dbReference>
<dbReference type="InterPro" id="IPR042088">
    <property type="entry name" value="OligoPept_F_C"/>
</dbReference>
<comment type="caution">
    <text evidence="9">The sequence shown here is derived from an EMBL/GenBank/DDBJ whole genome shotgun (WGS) entry which is preliminary data.</text>
</comment>
<dbReference type="CDD" id="cd09607">
    <property type="entry name" value="M3B_PepF"/>
    <property type="match status" value="1"/>
</dbReference>
<evidence type="ECO:0000256" key="1">
    <source>
        <dbReference type="ARBA" id="ARBA00022670"/>
    </source>
</evidence>
<keyword evidence="5 6" id="KW-0482">Metalloprotease</keyword>
<dbReference type="GO" id="GO:0004222">
    <property type="term" value="F:metalloendopeptidase activity"/>
    <property type="evidence" value="ECO:0007669"/>
    <property type="project" value="InterPro"/>
</dbReference>
<dbReference type="STRING" id="582851.GCA_900162665_02571"/>
<dbReference type="Gene3D" id="1.20.140.70">
    <property type="entry name" value="Oligopeptidase f, N-terminal domain"/>
    <property type="match status" value="1"/>
</dbReference>
<dbReference type="InterPro" id="IPR001567">
    <property type="entry name" value="Pept_M3A_M3B_dom"/>
</dbReference>
<evidence type="ECO:0000313" key="10">
    <source>
        <dbReference type="Proteomes" id="UP000321558"/>
    </source>
</evidence>
<dbReference type="OrthoDB" id="9769691at2"/>
<comment type="cofactor">
    <cofactor evidence="6">
        <name>Zn(2+)</name>
        <dbReference type="ChEBI" id="CHEBI:29105"/>
    </cofactor>
    <text evidence="6">Binds 1 zinc ion.</text>
</comment>
<evidence type="ECO:0000313" key="9">
    <source>
        <dbReference type="EMBL" id="GEN85603.1"/>
    </source>
</evidence>
<dbReference type="EMBL" id="BJYM01000001">
    <property type="protein sequence ID" value="GEN85603.1"/>
    <property type="molecule type" value="Genomic_DNA"/>
</dbReference>
<protein>
    <submittedName>
        <fullName evidence="9">Oligoendopeptidase</fullName>
    </submittedName>
</protein>
<evidence type="ECO:0000256" key="2">
    <source>
        <dbReference type="ARBA" id="ARBA00022723"/>
    </source>
</evidence>
<evidence type="ECO:0000256" key="4">
    <source>
        <dbReference type="ARBA" id="ARBA00022833"/>
    </source>
</evidence>
<evidence type="ECO:0000256" key="3">
    <source>
        <dbReference type="ARBA" id="ARBA00022801"/>
    </source>
</evidence>